<dbReference type="EMBL" id="AP021875">
    <property type="protein sequence ID" value="BBO73521.1"/>
    <property type="molecule type" value="Genomic_DNA"/>
</dbReference>
<proteinExistence type="predicted"/>
<evidence type="ECO:0000313" key="1">
    <source>
        <dbReference type="EMBL" id="BBO73521.1"/>
    </source>
</evidence>
<keyword evidence="2" id="KW-1185">Reference proteome</keyword>
<name>A0A5K7Z1Y9_9BACT</name>
<organism evidence="1 2">
    <name type="scientific">Desulfosarcina widdelii</name>
    <dbReference type="NCBI Taxonomy" id="947919"/>
    <lineage>
        <taxon>Bacteria</taxon>
        <taxon>Pseudomonadati</taxon>
        <taxon>Thermodesulfobacteriota</taxon>
        <taxon>Desulfobacteria</taxon>
        <taxon>Desulfobacterales</taxon>
        <taxon>Desulfosarcinaceae</taxon>
        <taxon>Desulfosarcina</taxon>
    </lineage>
</organism>
<accession>A0A5K7Z1Y9</accession>
<gene>
    <name evidence="1" type="ORF">DSCW_09380</name>
</gene>
<protein>
    <submittedName>
        <fullName evidence="1">Uncharacterized protein</fullName>
    </submittedName>
</protein>
<dbReference type="Proteomes" id="UP000427769">
    <property type="component" value="Chromosome"/>
</dbReference>
<evidence type="ECO:0000313" key="2">
    <source>
        <dbReference type="Proteomes" id="UP000427769"/>
    </source>
</evidence>
<dbReference type="AlphaFoldDB" id="A0A5K7Z1Y9"/>
<reference evidence="1 2" key="1">
    <citation type="submission" date="2019-11" db="EMBL/GenBank/DDBJ databases">
        <title>Comparative genomics of hydrocarbon-degrading Desulfosarcina strains.</title>
        <authorList>
            <person name="Watanabe M."/>
            <person name="Kojima H."/>
            <person name="Fukui M."/>
        </authorList>
    </citation>
    <scope>NUCLEOTIDE SEQUENCE [LARGE SCALE GENOMIC DNA]</scope>
    <source>
        <strain evidence="1 2">PP31</strain>
    </source>
</reference>
<sequence length="61" mass="6982">MLICVHPKEAFCGPCRRSPIFAILNVALLRLRLRKCCGLGLTHKLPLLDEHKFNALYFDTD</sequence>
<dbReference type="KEGG" id="dwd:DSCW_09380"/>